<dbReference type="Proteomes" id="UP000292445">
    <property type="component" value="Unassembled WGS sequence"/>
</dbReference>
<dbReference type="EMBL" id="SGXC01000001">
    <property type="protein sequence ID" value="RZS85765.1"/>
    <property type="molecule type" value="Genomic_DNA"/>
</dbReference>
<feature type="chain" id="PRO_5021032577" evidence="2">
    <location>
        <begin position="23"/>
        <end position="320"/>
    </location>
</feature>
<dbReference type="InterPro" id="IPR005064">
    <property type="entry name" value="BUG"/>
</dbReference>
<name>A0A4Q7NKY1_9BURK</name>
<dbReference type="SUPFAM" id="SSF53850">
    <property type="entry name" value="Periplasmic binding protein-like II"/>
    <property type="match status" value="1"/>
</dbReference>
<evidence type="ECO:0000313" key="4">
    <source>
        <dbReference type="Proteomes" id="UP000292445"/>
    </source>
</evidence>
<sequence>MPVLRPALLAAAILAISPFAHAQSDYPAKPVRVLVGSPPGAPSDMVARVLAERLGSRFKQTFVVENRAGANNGLAAQQVAKAAPDGYTLLVTPDTVVTVNPFVYKKMDFDPRTDLVPVSLVANFNQMMVCNAALKLTSMEQLIARARQTPMTYASGGQGSPGHLAAELVLSKAGVAMTHVPYKGPSPAMTDVMGGQVDCGFLATPTVLPNVQGGRLTALAVSSARPSPMAPTVPTLPQVGLPNIDASFNQYLMAPKDTPAAVVKALQEAVAAALQEAPVRQRLTSLDLTPVGQVGAQAAETLKRDTAKWAEVVKRIDIRE</sequence>
<dbReference type="PANTHER" id="PTHR42928">
    <property type="entry name" value="TRICARBOXYLATE-BINDING PROTEIN"/>
    <property type="match status" value="1"/>
</dbReference>
<dbReference type="PANTHER" id="PTHR42928:SF5">
    <property type="entry name" value="BLR1237 PROTEIN"/>
    <property type="match status" value="1"/>
</dbReference>
<dbReference type="PIRSF" id="PIRSF017082">
    <property type="entry name" value="YflP"/>
    <property type="match status" value="1"/>
</dbReference>
<dbReference type="CDD" id="cd07012">
    <property type="entry name" value="PBP2_Bug_TTT"/>
    <property type="match status" value="1"/>
</dbReference>
<evidence type="ECO:0000256" key="1">
    <source>
        <dbReference type="ARBA" id="ARBA00006987"/>
    </source>
</evidence>
<dbReference type="Gene3D" id="3.40.190.10">
    <property type="entry name" value="Periplasmic binding protein-like II"/>
    <property type="match status" value="1"/>
</dbReference>
<keyword evidence="2" id="KW-0732">Signal</keyword>
<organism evidence="3 4">
    <name type="scientific">Pigmentiphaga kullae</name>
    <dbReference type="NCBI Taxonomy" id="151784"/>
    <lineage>
        <taxon>Bacteria</taxon>
        <taxon>Pseudomonadati</taxon>
        <taxon>Pseudomonadota</taxon>
        <taxon>Betaproteobacteria</taxon>
        <taxon>Burkholderiales</taxon>
        <taxon>Alcaligenaceae</taxon>
        <taxon>Pigmentiphaga</taxon>
    </lineage>
</organism>
<dbReference type="Pfam" id="PF03401">
    <property type="entry name" value="TctC"/>
    <property type="match status" value="1"/>
</dbReference>
<gene>
    <name evidence="3" type="ORF">EV675_1795</name>
</gene>
<comment type="caution">
    <text evidence="3">The sequence shown here is derived from an EMBL/GenBank/DDBJ whole genome shotgun (WGS) entry which is preliminary data.</text>
</comment>
<dbReference type="InterPro" id="IPR042100">
    <property type="entry name" value="Bug_dom1"/>
</dbReference>
<comment type="similarity">
    <text evidence="1">Belongs to the UPF0065 (bug) family.</text>
</comment>
<evidence type="ECO:0000313" key="3">
    <source>
        <dbReference type="EMBL" id="RZS85765.1"/>
    </source>
</evidence>
<accession>A0A4Q7NKY1</accession>
<reference evidence="3 4" key="1">
    <citation type="submission" date="2019-02" db="EMBL/GenBank/DDBJ databases">
        <title>Genomic Encyclopedia of Type Strains, Phase IV (KMG-IV): sequencing the most valuable type-strain genomes for metagenomic binning, comparative biology and taxonomic classification.</title>
        <authorList>
            <person name="Goeker M."/>
        </authorList>
    </citation>
    <scope>NUCLEOTIDE SEQUENCE [LARGE SCALE GENOMIC DNA]</scope>
    <source>
        <strain evidence="3 4">K24</strain>
    </source>
</reference>
<protein>
    <submittedName>
        <fullName evidence="3">Tripartite-type tricarboxylate transporter receptor subunit TctC</fullName>
    </submittedName>
</protein>
<keyword evidence="3" id="KW-0675">Receptor</keyword>
<dbReference type="Gene3D" id="3.40.190.150">
    <property type="entry name" value="Bordetella uptake gene, domain 1"/>
    <property type="match status" value="1"/>
</dbReference>
<dbReference type="AlphaFoldDB" id="A0A4Q7NKY1"/>
<keyword evidence="4" id="KW-1185">Reference proteome</keyword>
<dbReference type="RefSeq" id="WP_130356927.1">
    <property type="nucleotide sequence ID" value="NZ_SGXC01000001.1"/>
</dbReference>
<proteinExistence type="inferred from homology"/>
<feature type="signal peptide" evidence="2">
    <location>
        <begin position="1"/>
        <end position="22"/>
    </location>
</feature>
<evidence type="ECO:0000256" key="2">
    <source>
        <dbReference type="SAM" id="SignalP"/>
    </source>
</evidence>
<dbReference type="OrthoDB" id="8678477at2"/>